<dbReference type="AlphaFoldDB" id="A0A1I0NJJ6"/>
<dbReference type="SUPFAM" id="SSF49503">
    <property type="entry name" value="Cupredoxins"/>
    <property type="match status" value="2"/>
</dbReference>
<dbReference type="OrthoDB" id="12293at2157"/>
<dbReference type="PANTHER" id="PTHR11709">
    <property type="entry name" value="MULTI-COPPER OXIDASE"/>
    <property type="match status" value="1"/>
</dbReference>
<keyword evidence="8" id="KW-1185">Reference proteome</keyword>
<dbReference type="InterPro" id="IPR011707">
    <property type="entry name" value="Cu-oxidase-like_N"/>
</dbReference>
<protein>
    <submittedName>
        <fullName evidence="7">Multicopper oxidase</fullName>
    </submittedName>
</protein>
<evidence type="ECO:0000256" key="5">
    <source>
        <dbReference type="SAM" id="Phobius"/>
    </source>
</evidence>
<feature type="region of interest" description="Disordered" evidence="4">
    <location>
        <begin position="46"/>
        <end position="68"/>
    </location>
</feature>
<sequence>MADRPAHTRPDAAPTPSLAVVRTAVVVALLVTSAAVAGVGVAGVGAAAGSTASTPGSAPVAQSAQPDESVCEFDRPSWRAPQLVAGVRVDAERACRPDDPNVVVASVLGTNEAPAAVVERSGLARDAVVKDEDRDGDGDPDVVEVTVEALSVNGHNAALSQAVAPGVTPAMWLFAPKTQGIVVPGTAAGDLVRAPSPPIRVEAGDTLRLTVENTHYLPQSLAFPGVDAAVVANGSRVDDLHALDDPVEPGEARTYELTPEEPGTYAYRSSAAGPGAAMGLAGMLVVVPNASENRVQTLNVGGGKVRHPSEGLSHDAVYDLHYQAIDETLHDIPQRYDDVRAIATAVTRTYDATDASPDYFLANGRAFPYTLRESVVATEPNASYALRVFNAGDDTLPLHAHGHDLTAASVGGEGAAATVRASDPVALSPSERATLTFRTPASPSGDAGVQFLHDPRTAAVTTDGIAPGGSATVVAPRNALRDNGIPATANVSRYFDAAYYAGDVPTWRHLDDSRLAAPPADLHPNRTTTTTDSPPPAPAPSGGATGLPDAVLLLTGLVAGGVLVAAGVAIGRWTT</sequence>
<keyword evidence="3" id="KW-0186">Copper</keyword>
<evidence type="ECO:0000256" key="2">
    <source>
        <dbReference type="ARBA" id="ARBA00023002"/>
    </source>
</evidence>
<dbReference type="PANTHER" id="PTHR11709:SF394">
    <property type="entry name" value="FI03373P-RELATED"/>
    <property type="match status" value="1"/>
</dbReference>
<dbReference type="Pfam" id="PF07732">
    <property type="entry name" value="Cu-oxidase_3"/>
    <property type="match status" value="1"/>
</dbReference>
<reference evidence="7 8" key="1">
    <citation type="submission" date="2016-10" db="EMBL/GenBank/DDBJ databases">
        <authorList>
            <person name="de Groot N.N."/>
        </authorList>
    </citation>
    <scope>NUCLEOTIDE SEQUENCE [LARGE SCALE GENOMIC DNA]</scope>
    <source>
        <strain evidence="7 8">CGMCC 1.5337</strain>
    </source>
</reference>
<evidence type="ECO:0000259" key="6">
    <source>
        <dbReference type="Pfam" id="PF07732"/>
    </source>
</evidence>
<gene>
    <name evidence="7" type="ORF">SAMN04487945_0925</name>
</gene>
<evidence type="ECO:0000256" key="3">
    <source>
        <dbReference type="ARBA" id="ARBA00023008"/>
    </source>
</evidence>
<evidence type="ECO:0000256" key="4">
    <source>
        <dbReference type="SAM" id="MobiDB-lite"/>
    </source>
</evidence>
<dbReference type="InterPro" id="IPR008972">
    <property type="entry name" value="Cupredoxin"/>
</dbReference>
<keyword evidence="1" id="KW-0479">Metal-binding</keyword>
<proteinExistence type="predicted"/>
<dbReference type="EMBL" id="FOJA01000001">
    <property type="protein sequence ID" value="SEW01553.1"/>
    <property type="molecule type" value="Genomic_DNA"/>
</dbReference>
<keyword evidence="5" id="KW-0812">Transmembrane</keyword>
<name>A0A1I0NJJ6_9EURY</name>
<feature type="compositionally biased region" description="Low complexity" evidence="4">
    <location>
        <begin position="46"/>
        <end position="59"/>
    </location>
</feature>
<evidence type="ECO:0000313" key="7">
    <source>
        <dbReference type="EMBL" id="SEW01553.1"/>
    </source>
</evidence>
<evidence type="ECO:0000313" key="8">
    <source>
        <dbReference type="Proteomes" id="UP000198518"/>
    </source>
</evidence>
<dbReference type="STRING" id="355548.SAMN04487945_0925"/>
<dbReference type="RefSeq" id="WP_089668195.1">
    <property type="nucleotide sequence ID" value="NZ_FOJA01000001.1"/>
</dbReference>
<feature type="domain" description="Plastocyanin-like" evidence="6">
    <location>
        <begin position="194"/>
        <end position="289"/>
    </location>
</feature>
<dbReference type="Proteomes" id="UP000198518">
    <property type="component" value="Unassembled WGS sequence"/>
</dbReference>
<dbReference type="GO" id="GO:0016491">
    <property type="term" value="F:oxidoreductase activity"/>
    <property type="evidence" value="ECO:0007669"/>
    <property type="project" value="UniProtKB-KW"/>
</dbReference>
<dbReference type="InterPro" id="IPR045087">
    <property type="entry name" value="Cu-oxidase_fam"/>
</dbReference>
<feature type="region of interest" description="Disordered" evidence="4">
    <location>
        <begin position="515"/>
        <end position="544"/>
    </location>
</feature>
<accession>A0A1I0NJJ6</accession>
<evidence type="ECO:0000256" key="1">
    <source>
        <dbReference type="ARBA" id="ARBA00022723"/>
    </source>
</evidence>
<keyword evidence="5" id="KW-1133">Transmembrane helix</keyword>
<dbReference type="Gene3D" id="2.60.40.420">
    <property type="entry name" value="Cupredoxins - blue copper proteins"/>
    <property type="match status" value="1"/>
</dbReference>
<keyword evidence="2" id="KW-0560">Oxidoreductase</keyword>
<organism evidence="7 8">
    <name type="scientific">Halobacterium jilantaiense</name>
    <dbReference type="NCBI Taxonomy" id="355548"/>
    <lineage>
        <taxon>Archaea</taxon>
        <taxon>Methanobacteriati</taxon>
        <taxon>Methanobacteriota</taxon>
        <taxon>Stenosarchaea group</taxon>
        <taxon>Halobacteria</taxon>
        <taxon>Halobacteriales</taxon>
        <taxon>Halobacteriaceae</taxon>
        <taxon>Halobacterium</taxon>
    </lineage>
</organism>
<dbReference type="GO" id="GO:0005507">
    <property type="term" value="F:copper ion binding"/>
    <property type="evidence" value="ECO:0007669"/>
    <property type="project" value="InterPro"/>
</dbReference>
<keyword evidence="5" id="KW-0472">Membrane</keyword>
<feature type="transmembrane region" description="Helical" evidence="5">
    <location>
        <begin position="550"/>
        <end position="570"/>
    </location>
</feature>